<protein>
    <submittedName>
        <fullName evidence="2">Uncharacterized protein</fullName>
    </submittedName>
</protein>
<evidence type="ECO:0000313" key="3">
    <source>
        <dbReference type="Proteomes" id="UP000740926"/>
    </source>
</evidence>
<keyword evidence="3" id="KW-1185">Reference proteome</keyword>
<reference evidence="2 3" key="1">
    <citation type="journal article" date="2020" name="Microb. Genom.">
        <title>Genetic diversity of clinical and environmental Mucorales isolates obtained from an investigation of mucormycosis cases among solid organ transplant recipients.</title>
        <authorList>
            <person name="Nguyen M.H."/>
            <person name="Kaul D."/>
            <person name="Muto C."/>
            <person name="Cheng S.J."/>
            <person name="Richter R.A."/>
            <person name="Bruno V.M."/>
            <person name="Liu G."/>
            <person name="Beyhan S."/>
            <person name="Sundermann A.J."/>
            <person name="Mounaud S."/>
            <person name="Pasculle A.W."/>
            <person name="Nierman W.C."/>
            <person name="Driscoll E."/>
            <person name="Cumbie R."/>
            <person name="Clancy C.J."/>
            <person name="Dupont C.L."/>
        </authorList>
    </citation>
    <scope>NUCLEOTIDE SEQUENCE [LARGE SCALE GENOMIC DNA]</scope>
    <source>
        <strain evidence="2 3">GL24</strain>
    </source>
</reference>
<feature type="compositionally biased region" description="Low complexity" evidence="1">
    <location>
        <begin position="69"/>
        <end position="84"/>
    </location>
</feature>
<evidence type="ECO:0000313" key="2">
    <source>
        <dbReference type="EMBL" id="KAG1533112.1"/>
    </source>
</evidence>
<feature type="region of interest" description="Disordered" evidence="1">
    <location>
        <begin position="1"/>
        <end position="28"/>
    </location>
</feature>
<proteinExistence type="predicted"/>
<name>A0A9P6XUZ2_9FUNG</name>
<gene>
    <name evidence="2" type="ORF">G6F50_015979</name>
</gene>
<accession>A0A9P6XUZ2</accession>
<evidence type="ECO:0000256" key="1">
    <source>
        <dbReference type="SAM" id="MobiDB-lite"/>
    </source>
</evidence>
<feature type="compositionally biased region" description="Low complexity" evidence="1">
    <location>
        <begin position="96"/>
        <end position="111"/>
    </location>
</feature>
<comment type="caution">
    <text evidence="2">The sequence shown here is derived from an EMBL/GenBank/DDBJ whole genome shotgun (WGS) entry which is preliminary data.</text>
</comment>
<feature type="region of interest" description="Disordered" evidence="1">
    <location>
        <begin position="64"/>
        <end position="111"/>
    </location>
</feature>
<dbReference type="AlphaFoldDB" id="A0A9P6XUZ2"/>
<sequence>MAGSGWSVAVSDHTQASQVPGSAGHGLRRFYAPARRRASHLYGQRAHRVPTAPQGAFRKVLYDPPGDPPRVSVGAAPAAAGAVERPSRAVQRLRQPVRSAPVPVPAAGALG</sequence>
<organism evidence="2 3">
    <name type="scientific">Rhizopus delemar</name>
    <dbReference type="NCBI Taxonomy" id="936053"/>
    <lineage>
        <taxon>Eukaryota</taxon>
        <taxon>Fungi</taxon>
        <taxon>Fungi incertae sedis</taxon>
        <taxon>Mucoromycota</taxon>
        <taxon>Mucoromycotina</taxon>
        <taxon>Mucoromycetes</taxon>
        <taxon>Mucorales</taxon>
        <taxon>Mucorineae</taxon>
        <taxon>Rhizopodaceae</taxon>
        <taxon>Rhizopus</taxon>
    </lineage>
</organism>
<dbReference type="EMBL" id="JAANIU010009459">
    <property type="protein sequence ID" value="KAG1533112.1"/>
    <property type="molecule type" value="Genomic_DNA"/>
</dbReference>
<dbReference type="Proteomes" id="UP000740926">
    <property type="component" value="Unassembled WGS sequence"/>
</dbReference>